<gene>
    <name evidence="7" type="ORF">K432DRAFT_432058</name>
</gene>
<dbReference type="Proteomes" id="UP000250266">
    <property type="component" value="Unassembled WGS sequence"/>
</dbReference>
<keyword evidence="5" id="KW-0560">Oxidoreductase</keyword>
<name>A0A8E2EJ68_9PEZI</name>
<dbReference type="EMBL" id="KV744831">
    <property type="protein sequence ID" value="OCK84758.1"/>
    <property type="molecule type" value="Genomic_DNA"/>
</dbReference>
<dbReference type="OrthoDB" id="7396853at2759"/>
<dbReference type="PANTHER" id="PTHR30096">
    <property type="entry name" value="4,5-DOPA DIOXYGENASE EXTRADIOL-LIKE PROTEIN"/>
    <property type="match status" value="1"/>
</dbReference>
<evidence type="ECO:0000256" key="2">
    <source>
        <dbReference type="ARBA" id="ARBA00007581"/>
    </source>
</evidence>
<dbReference type="GO" id="GO:0016702">
    <property type="term" value="F:oxidoreductase activity, acting on single donors with incorporation of molecular oxygen, incorporation of two atoms of oxygen"/>
    <property type="evidence" value="ECO:0007669"/>
    <property type="project" value="UniProtKB-ARBA"/>
</dbReference>
<accession>A0A8E2EJ68</accession>
<evidence type="ECO:0000313" key="7">
    <source>
        <dbReference type="EMBL" id="OCK84758.1"/>
    </source>
</evidence>
<dbReference type="AlphaFoldDB" id="A0A8E2EJ68"/>
<organism evidence="7 8">
    <name type="scientific">Lepidopterella palustris CBS 459.81</name>
    <dbReference type="NCBI Taxonomy" id="1314670"/>
    <lineage>
        <taxon>Eukaryota</taxon>
        <taxon>Fungi</taxon>
        <taxon>Dikarya</taxon>
        <taxon>Ascomycota</taxon>
        <taxon>Pezizomycotina</taxon>
        <taxon>Dothideomycetes</taxon>
        <taxon>Pleosporomycetidae</taxon>
        <taxon>Mytilinidiales</taxon>
        <taxon>Argynnaceae</taxon>
        <taxon>Lepidopterella</taxon>
    </lineage>
</organism>
<evidence type="ECO:0000256" key="1">
    <source>
        <dbReference type="ARBA" id="ARBA00001947"/>
    </source>
</evidence>
<evidence type="ECO:0000256" key="4">
    <source>
        <dbReference type="ARBA" id="ARBA00022833"/>
    </source>
</evidence>
<dbReference type="CDD" id="cd07363">
    <property type="entry name" value="45_DOPA_Dioxygenase"/>
    <property type="match status" value="1"/>
</dbReference>
<evidence type="ECO:0000256" key="5">
    <source>
        <dbReference type="ARBA" id="ARBA00023002"/>
    </source>
</evidence>
<dbReference type="PANTHER" id="PTHR30096:SF0">
    <property type="entry name" value="4,5-DOPA DIOXYGENASE EXTRADIOL-LIKE PROTEIN"/>
    <property type="match status" value="1"/>
</dbReference>
<keyword evidence="3" id="KW-0479">Metal-binding</keyword>
<evidence type="ECO:0000259" key="6">
    <source>
        <dbReference type="Pfam" id="PF02900"/>
    </source>
</evidence>
<evidence type="ECO:0000313" key="8">
    <source>
        <dbReference type="Proteomes" id="UP000250266"/>
    </source>
</evidence>
<dbReference type="GO" id="GO:0008198">
    <property type="term" value="F:ferrous iron binding"/>
    <property type="evidence" value="ECO:0007669"/>
    <property type="project" value="InterPro"/>
</dbReference>
<evidence type="ECO:0000256" key="3">
    <source>
        <dbReference type="ARBA" id="ARBA00022723"/>
    </source>
</evidence>
<dbReference type="Gene3D" id="3.40.830.10">
    <property type="entry name" value="LigB-like"/>
    <property type="match status" value="2"/>
</dbReference>
<feature type="domain" description="Extradiol ring-cleavage dioxygenase class III enzyme subunit B" evidence="6">
    <location>
        <begin position="18"/>
        <end position="155"/>
    </location>
</feature>
<reference evidence="7 8" key="1">
    <citation type="journal article" date="2016" name="Nat. Commun.">
        <title>Ectomycorrhizal ecology is imprinted in the genome of the dominant symbiotic fungus Cenococcum geophilum.</title>
        <authorList>
            <consortium name="DOE Joint Genome Institute"/>
            <person name="Peter M."/>
            <person name="Kohler A."/>
            <person name="Ohm R.A."/>
            <person name="Kuo A."/>
            <person name="Krutzmann J."/>
            <person name="Morin E."/>
            <person name="Arend M."/>
            <person name="Barry K.W."/>
            <person name="Binder M."/>
            <person name="Choi C."/>
            <person name="Clum A."/>
            <person name="Copeland A."/>
            <person name="Grisel N."/>
            <person name="Haridas S."/>
            <person name="Kipfer T."/>
            <person name="LaButti K."/>
            <person name="Lindquist E."/>
            <person name="Lipzen A."/>
            <person name="Maire R."/>
            <person name="Meier B."/>
            <person name="Mihaltcheva S."/>
            <person name="Molinier V."/>
            <person name="Murat C."/>
            <person name="Poggeler S."/>
            <person name="Quandt C.A."/>
            <person name="Sperisen C."/>
            <person name="Tritt A."/>
            <person name="Tisserant E."/>
            <person name="Crous P.W."/>
            <person name="Henrissat B."/>
            <person name="Nehls U."/>
            <person name="Egli S."/>
            <person name="Spatafora J.W."/>
            <person name="Grigoriev I.V."/>
            <person name="Martin F.M."/>
        </authorList>
    </citation>
    <scope>NUCLEOTIDE SEQUENCE [LARGE SCALE GENOMIC DNA]</scope>
    <source>
        <strain evidence="7 8">CBS 459.81</strain>
    </source>
</reference>
<keyword evidence="8" id="KW-1185">Reference proteome</keyword>
<comment type="similarity">
    <text evidence="2">Belongs to the DODA-type extradiol aromatic ring-opening dioxygenase family.</text>
</comment>
<comment type="cofactor">
    <cofactor evidence="1">
        <name>Zn(2+)</name>
        <dbReference type="ChEBI" id="CHEBI:29105"/>
    </cofactor>
</comment>
<dbReference type="GO" id="GO:0008270">
    <property type="term" value="F:zinc ion binding"/>
    <property type="evidence" value="ECO:0007669"/>
    <property type="project" value="InterPro"/>
</dbReference>
<dbReference type="InterPro" id="IPR014436">
    <property type="entry name" value="Extradiol_dOase_DODA"/>
</dbReference>
<sequence length="244" mass="27599">MSHKTPVNFIGHGDCIQPNLSEDTEHPAYNRLQQIGQEIAITLFPKAIVAVSSYWKGEEERSSFEDFGFLERFFKFNFPFAGSNSIPDSIIKMLQDAGIEAEGKERGLDHGVWVPFLSISISPDENPLREPIIQISQFETEDAENHYRLDKSLAALYIIPFDHKLKDGVAANSNELKERMTDLLEKDAAHSAHPTLEHLLPLYVVSGATDSDKGEQSWTMPQASINWAQYRFGDLPHPRLRSDM</sequence>
<dbReference type="PIRSF" id="PIRSF006157">
    <property type="entry name" value="Doxgns_DODA"/>
    <property type="match status" value="1"/>
</dbReference>
<protein>
    <recommendedName>
        <fullName evidence="6">Extradiol ring-cleavage dioxygenase class III enzyme subunit B domain-containing protein</fullName>
    </recommendedName>
</protein>
<dbReference type="InterPro" id="IPR004183">
    <property type="entry name" value="Xdiol_dOase_suB"/>
</dbReference>
<dbReference type="Pfam" id="PF02900">
    <property type="entry name" value="LigB"/>
    <property type="match status" value="1"/>
</dbReference>
<proteinExistence type="inferred from homology"/>
<keyword evidence="4" id="KW-0862">Zinc</keyword>
<dbReference type="SUPFAM" id="SSF53213">
    <property type="entry name" value="LigB-like"/>
    <property type="match status" value="1"/>
</dbReference>